<dbReference type="SMART" id="SM00729">
    <property type="entry name" value="Elp3"/>
    <property type="match status" value="1"/>
</dbReference>
<dbReference type="Pfam" id="PF13186">
    <property type="entry name" value="SPASM"/>
    <property type="match status" value="1"/>
</dbReference>
<keyword evidence="4 8" id="KW-0884">PQQ biosynthesis</keyword>
<keyword evidence="5 8" id="KW-0560">Oxidoreductase</keyword>
<feature type="binding site" evidence="8">
    <location>
        <position position="19"/>
    </location>
    <ligand>
        <name>[4Fe-4S] cluster</name>
        <dbReference type="ChEBI" id="CHEBI:49883"/>
        <note>4Fe-4S-S-AdoMet</note>
    </ligand>
</feature>
<proteinExistence type="inferred from homology"/>
<dbReference type="Pfam" id="PF04055">
    <property type="entry name" value="Radical_SAM"/>
    <property type="match status" value="1"/>
</dbReference>
<comment type="catalytic activity">
    <reaction evidence="8">
        <text>[PQQ precursor protein] + S-adenosyl-L-methionine = E-Y cross-linked-[PQQ precursor protein] + 5'-deoxyadenosine + L-methionine + H(+)</text>
        <dbReference type="Rhea" id="RHEA:56836"/>
        <dbReference type="Rhea" id="RHEA-COMP:14800"/>
        <dbReference type="Rhea" id="RHEA-COMP:14801"/>
        <dbReference type="ChEBI" id="CHEBI:15378"/>
        <dbReference type="ChEBI" id="CHEBI:17319"/>
        <dbReference type="ChEBI" id="CHEBI:57844"/>
        <dbReference type="ChEBI" id="CHEBI:59789"/>
        <dbReference type="ChEBI" id="CHEBI:141026"/>
        <dbReference type="ChEBI" id="CHEBI:141027"/>
        <dbReference type="EC" id="1.21.98.4"/>
    </reaction>
</comment>
<evidence type="ECO:0000256" key="6">
    <source>
        <dbReference type="ARBA" id="ARBA00023004"/>
    </source>
</evidence>
<dbReference type="SFLD" id="SFLDG01386">
    <property type="entry name" value="main_SPASM_domain-containing"/>
    <property type="match status" value="1"/>
</dbReference>
<dbReference type="InterPro" id="IPR050377">
    <property type="entry name" value="Radical_SAM_PqqE_MftC-like"/>
</dbReference>
<dbReference type="PANTHER" id="PTHR11228:SF7">
    <property type="entry name" value="PQQA PEPTIDE CYCLASE"/>
    <property type="match status" value="1"/>
</dbReference>
<evidence type="ECO:0000313" key="12">
    <source>
        <dbReference type="Proteomes" id="UP001596504"/>
    </source>
</evidence>
<dbReference type="NCBIfam" id="TIGR02109">
    <property type="entry name" value="PQQ_syn_pqqE"/>
    <property type="match status" value="1"/>
</dbReference>
<evidence type="ECO:0000313" key="11">
    <source>
        <dbReference type="EMBL" id="MFC7343097.1"/>
    </source>
</evidence>
<feature type="binding site" evidence="8">
    <location>
        <position position="22"/>
    </location>
    <ligand>
        <name>[4Fe-4S] cluster</name>
        <dbReference type="ChEBI" id="CHEBI:49883"/>
        <note>4Fe-4S-S-AdoMet</note>
    </ligand>
</feature>
<organism evidence="11 12">
    <name type="scientific">Saccharopolyspora griseoalba</name>
    <dbReference type="NCBI Taxonomy" id="1431848"/>
    <lineage>
        <taxon>Bacteria</taxon>
        <taxon>Bacillati</taxon>
        <taxon>Actinomycetota</taxon>
        <taxon>Actinomycetes</taxon>
        <taxon>Pseudonocardiales</taxon>
        <taxon>Pseudonocardiaceae</taxon>
        <taxon>Saccharopolyspora</taxon>
    </lineage>
</organism>
<feature type="binding site" evidence="8">
    <location>
        <position position="15"/>
    </location>
    <ligand>
        <name>[4Fe-4S] cluster</name>
        <dbReference type="ChEBI" id="CHEBI:49883"/>
        <note>4Fe-4S-S-AdoMet</note>
    </ligand>
</feature>
<dbReference type="SFLD" id="SFLDF00280">
    <property type="entry name" value="coenzyme_PQQ_synthesis_protein"/>
    <property type="match status" value="1"/>
</dbReference>
<evidence type="ECO:0000256" key="9">
    <source>
        <dbReference type="SAM" id="MobiDB-lite"/>
    </source>
</evidence>
<protein>
    <recommendedName>
        <fullName evidence="8">PqqA peptide cyclase</fullName>
        <ecNumber evidence="8">1.21.98.4</ecNumber>
    </recommendedName>
    <alternativeName>
        <fullName evidence="8">Coenzyme PQQ synthesis protein E</fullName>
    </alternativeName>
</protein>
<dbReference type="Proteomes" id="UP001596504">
    <property type="component" value="Unassembled WGS sequence"/>
</dbReference>
<reference evidence="12" key="1">
    <citation type="journal article" date="2019" name="Int. J. Syst. Evol. Microbiol.">
        <title>The Global Catalogue of Microorganisms (GCM) 10K type strain sequencing project: providing services to taxonomists for standard genome sequencing and annotation.</title>
        <authorList>
            <consortium name="The Broad Institute Genomics Platform"/>
            <consortium name="The Broad Institute Genome Sequencing Center for Infectious Disease"/>
            <person name="Wu L."/>
            <person name="Ma J."/>
        </authorList>
    </citation>
    <scope>NUCLEOTIDE SEQUENCE [LARGE SCALE GENOMIC DNA]</scope>
    <source>
        <strain evidence="12">WLHS5</strain>
    </source>
</reference>
<dbReference type="InterPro" id="IPR017200">
    <property type="entry name" value="PqqE-like"/>
</dbReference>
<dbReference type="Gene3D" id="3.20.20.70">
    <property type="entry name" value="Aldolase class I"/>
    <property type="match status" value="1"/>
</dbReference>
<comment type="caution">
    <text evidence="11">The sequence shown here is derived from an EMBL/GenBank/DDBJ whole genome shotgun (WGS) entry which is preliminary data.</text>
</comment>
<sequence length="408" mass="44664">MSSPFGLLAELTYACPLHCAYCSNPLDLAAHGDELSTAEWLDVLEQARALGVLQVHFSGGEPLLRRDLPELVRRAAELGLYGNLITSGLGFSRRRAEELIGAGLGHVQISVQSDTAEASDRLAGTRSFERKLAAAALVKELGATLTLNFVLHRHNIDRLTGMLRLAEGLGADRIELANTQYYGWAWRNRTALLPAREQLRAAEDTVRAARGRMSAELVYVLPDYYENYPKPCMGGWASRQLTVAPDGEALPCPAAQTLPLPRTGVREASLSWIWWESAMFRAFRGTGWMPEPCRSCARREVDHGGCRCQAFQLTGDPARTDPVCVLSPDHHLVAEAVATANADPPEELVPRPNPGRRSVHLDRDDAQQPVAERPVQRVEDEQGRSVPAAQVAGGQEVGGQRGQHHQRG</sequence>
<evidence type="ECO:0000256" key="7">
    <source>
        <dbReference type="ARBA" id="ARBA00023014"/>
    </source>
</evidence>
<keyword evidence="1 8" id="KW-0004">4Fe-4S</keyword>
<keyword evidence="2 8" id="KW-0949">S-adenosyl-L-methionine</keyword>
<dbReference type="NCBIfam" id="TIGR04085">
    <property type="entry name" value="rSAM_more_4Fe4S"/>
    <property type="match status" value="1"/>
</dbReference>
<feature type="compositionally biased region" description="Basic and acidic residues" evidence="9">
    <location>
        <begin position="374"/>
        <end position="383"/>
    </location>
</feature>
<gene>
    <name evidence="8 11" type="primary">pqqE</name>
    <name evidence="11" type="ORF">ACFQRI_16975</name>
</gene>
<keyword evidence="3 8" id="KW-0479">Metal-binding</keyword>
<dbReference type="InterPro" id="IPR006638">
    <property type="entry name" value="Elp3/MiaA/NifB-like_rSAM"/>
</dbReference>
<comment type="cofactor">
    <cofactor evidence="8">
        <name>[4Fe-4S] cluster</name>
        <dbReference type="ChEBI" id="CHEBI:49883"/>
    </cofactor>
    <text evidence="8">Binds 1 [4Fe-4S] cluster. The cluster is coordinated with 3 cysteines and an exchangeable S-adenosyl-L-methionine.</text>
</comment>
<keyword evidence="12" id="KW-1185">Reference proteome</keyword>
<feature type="region of interest" description="Disordered" evidence="9">
    <location>
        <begin position="339"/>
        <end position="408"/>
    </location>
</feature>
<evidence type="ECO:0000256" key="5">
    <source>
        <dbReference type="ARBA" id="ARBA00023002"/>
    </source>
</evidence>
<dbReference type="SUPFAM" id="SSF102114">
    <property type="entry name" value="Radical SAM enzymes"/>
    <property type="match status" value="1"/>
</dbReference>
<dbReference type="EC" id="1.21.98.4" evidence="8"/>
<evidence type="ECO:0000259" key="10">
    <source>
        <dbReference type="PROSITE" id="PS51918"/>
    </source>
</evidence>
<accession>A0ABW2LPK9</accession>
<dbReference type="InterPro" id="IPR011843">
    <property type="entry name" value="PQQ_synth_PqqE_bac"/>
</dbReference>
<keyword evidence="7 8" id="KW-0411">Iron-sulfur</keyword>
<comment type="pathway">
    <text evidence="8">Cofactor biosynthesis; pyrroloquinoline quinone biosynthesis.</text>
</comment>
<dbReference type="CDD" id="cd01335">
    <property type="entry name" value="Radical_SAM"/>
    <property type="match status" value="1"/>
</dbReference>
<comment type="subunit">
    <text evidence="8">Interacts with PqqD. The interaction is necessary for activity of PqqE.</text>
</comment>
<dbReference type="InterPro" id="IPR007197">
    <property type="entry name" value="rSAM"/>
</dbReference>
<dbReference type="InterPro" id="IPR013785">
    <property type="entry name" value="Aldolase_TIM"/>
</dbReference>
<name>A0ABW2LPK9_9PSEU</name>
<evidence type="ECO:0000256" key="2">
    <source>
        <dbReference type="ARBA" id="ARBA00022691"/>
    </source>
</evidence>
<evidence type="ECO:0000256" key="8">
    <source>
        <dbReference type="HAMAP-Rule" id="MF_00660"/>
    </source>
</evidence>
<feature type="domain" description="Radical SAM core" evidence="10">
    <location>
        <begin position="1"/>
        <end position="212"/>
    </location>
</feature>
<dbReference type="SFLD" id="SFLDS00029">
    <property type="entry name" value="Radical_SAM"/>
    <property type="match status" value="1"/>
</dbReference>
<dbReference type="RefSeq" id="WP_380669657.1">
    <property type="nucleotide sequence ID" value="NZ_JBHTCJ010000008.1"/>
</dbReference>
<comment type="similarity">
    <text evidence="8">Belongs to the radical SAM superfamily. PqqE family.</text>
</comment>
<evidence type="ECO:0000256" key="4">
    <source>
        <dbReference type="ARBA" id="ARBA00022905"/>
    </source>
</evidence>
<dbReference type="PROSITE" id="PS51918">
    <property type="entry name" value="RADICAL_SAM"/>
    <property type="match status" value="1"/>
</dbReference>
<dbReference type="SFLD" id="SFLDG01067">
    <property type="entry name" value="SPASM/twitch_domain_containing"/>
    <property type="match status" value="1"/>
</dbReference>
<evidence type="ECO:0000256" key="1">
    <source>
        <dbReference type="ARBA" id="ARBA00022485"/>
    </source>
</evidence>
<dbReference type="PIRSF" id="PIRSF037420">
    <property type="entry name" value="PQQ_syn_pqqE"/>
    <property type="match status" value="1"/>
</dbReference>
<dbReference type="InterPro" id="IPR058240">
    <property type="entry name" value="rSAM_sf"/>
</dbReference>
<keyword evidence="6 8" id="KW-0408">Iron</keyword>
<dbReference type="HAMAP" id="MF_00660">
    <property type="entry name" value="PqqE"/>
    <property type="match status" value="1"/>
</dbReference>
<comment type="function">
    <text evidence="8">Catalyzes the cross-linking of a glutamate residue and a tyrosine residue in the PqqA protein as part of the biosynthesis of pyrroloquinoline quinone (PQQ).</text>
</comment>
<evidence type="ECO:0000256" key="3">
    <source>
        <dbReference type="ARBA" id="ARBA00022723"/>
    </source>
</evidence>
<dbReference type="PANTHER" id="PTHR11228">
    <property type="entry name" value="RADICAL SAM DOMAIN PROTEIN"/>
    <property type="match status" value="1"/>
</dbReference>
<dbReference type="EMBL" id="JBHTCJ010000008">
    <property type="protein sequence ID" value="MFC7343097.1"/>
    <property type="molecule type" value="Genomic_DNA"/>
</dbReference>
<dbReference type="InterPro" id="IPR023885">
    <property type="entry name" value="4Fe4S-binding_SPASM_dom"/>
</dbReference>